<dbReference type="PROSITE" id="PS50305">
    <property type="entry name" value="SIRTUIN"/>
    <property type="match status" value="1"/>
</dbReference>
<gene>
    <name evidence="8" type="ORF">ACA1_064900</name>
</gene>
<dbReference type="STRING" id="1257118.L8GYU1"/>
<keyword evidence="2" id="KW-0808">Transferase</keyword>
<organism evidence="8 9">
    <name type="scientific">Acanthamoeba castellanii (strain ATCC 30010 / Neff)</name>
    <dbReference type="NCBI Taxonomy" id="1257118"/>
    <lineage>
        <taxon>Eukaryota</taxon>
        <taxon>Amoebozoa</taxon>
        <taxon>Discosea</taxon>
        <taxon>Longamoebia</taxon>
        <taxon>Centramoebida</taxon>
        <taxon>Acanthamoebidae</taxon>
        <taxon>Acanthamoeba</taxon>
    </lineage>
</organism>
<dbReference type="AlphaFoldDB" id="L8GYU1"/>
<accession>L8GYU1</accession>
<evidence type="ECO:0000256" key="3">
    <source>
        <dbReference type="ARBA" id="ARBA00022723"/>
    </source>
</evidence>
<dbReference type="RefSeq" id="XP_004339716.1">
    <property type="nucleotide sequence ID" value="XM_004339668.1"/>
</dbReference>
<dbReference type="SUPFAM" id="SSF52467">
    <property type="entry name" value="DHS-like NAD/FAD-binding domain"/>
    <property type="match status" value="1"/>
</dbReference>
<dbReference type="EMBL" id="KB007974">
    <property type="protein sequence ID" value="ELR17703.1"/>
    <property type="molecule type" value="Genomic_DNA"/>
</dbReference>
<dbReference type="GO" id="GO:0005634">
    <property type="term" value="C:nucleus"/>
    <property type="evidence" value="ECO:0007669"/>
    <property type="project" value="TreeGrafter"/>
</dbReference>
<sequence>MVFSDQIPKCRSCQGLVKPDIVFFGESLPARFFGCVAVDFQECDLLIVMGTSLQVQPFAALVQKVPQSCPRLLINRESVGEAVVDPVMVFLGMGGGFKFGAPGNVRDVRWLGDVQQGAHELVKLLGWEEDFQKLLATAEPAPSL</sequence>
<evidence type="ECO:0000313" key="9">
    <source>
        <dbReference type="Proteomes" id="UP000011083"/>
    </source>
</evidence>
<dbReference type="Gene3D" id="3.40.50.1220">
    <property type="entry name" value="TPP-binding domain"/>
    <property type="match status" value="1"/>
</dbReference>
<keyword evidence="4" id="KW-0862">Zinc</keyword>
<dbReference type="OrthoDB" id="420264at2759"/>
<dbReference type="KEGG" id="acan:ACA1_064900"/>
<dbReference type="Pfam" id="PF02146">
    <property type="entry name" value="SIR2"/>
    <property type="match status" value="1"/>
</dbReference>
<evidence type="ECO:0000256" key="4">
    <source>
        <dbReference type="ARBA" id="ARBA00022833"/>
    </source>
</evidence>
<proteinExistence type="inferred from homology"/>
<dbReference type="GeneID" id="14917785"/>
<dbReference type="OMA" id="MSCKKEY"/>
<evidence type="ECO:0000256" key="2">
    <source>
        <dbReference type="ARBA" id="ARBA00022679"/>
    </source>
</evidence>
<dbReference type="InterPro" id="IPR050134">
    <property type="entry name" value="NAD-dep_sirtuin_deacylases"/>
</dbReference>
<keyword evidence="5" id="KW-0520">NAD</keyword>
<dbReference type="Proteomes" id="UP000011083">
    <property type="component" value="Unassembled WGS sequence"/>
</dbReference>
<comment type="similarity">
    <text evidence="1">Belongs to the sirtuin family.</text>
</comment>
<comment type="caution">
    <text evidence="6">Lacks conserved residue(s) required for the propagation of feature annotation.</text>
</comment>
<keyword evidence="3" id="KW-0479">Metal-binding</keyword>
<dbReference type="PANTHER" id="PTHR11085:SF6">
    <property type="entry name" value="NAD-DEPENDENT PROTEIN DEACETYLASE SIRTUIN-2"/>
    <property type="match status" value="1"/>
</dbReference>
<dbReference type="PANTHER" id="PTHR11085">
    <property type="entry name" value="NAD-DEPENDENT PROTEIN DEACYLASE SIRTUIN-5, MITOCHONDRIAL-RELATED"/>
    <property type="match status" value="1"/>
</dbReference>
<dbReference type="GO" id="GO:0070403">
    <property type="term" value="F:NAD+ binding"/>
    <property type="evidence" value="ECO:0007669"/>
    <property type="project" value="InterPro"/>
</dbReference>
<feature type="domain" description="Deacetylase sirtuin-type" evidence="7">
    <location>
        <begin position="1"/>
        <end position="128"/>
    </location>
</feature>
<dbReference type="InterPro" id="IPR003000">
    <property type="entry name" value="Sirtuin"/>
</dbReference>
<dbReference type="InterPro" id="IPR026590">
    <property type="entry name" value="Ssirtuin_cat_dom"/>
</dbReference>
<dbReference type="VEuPathDB" id="AmoebaDB:ACA1_064900"/>
<dbReference type="GO" id="GO:0017136">
    <property type="term" value="F:histone deacetylase activity, NAD-dependent"/>
    <property type="evidence" value="ECO:0007669"/>
    <property type="project" value="TreeGrafter"/>
</dbReference>
<keyword evidence="9" id="KW-1185">Reference proteome</keyword>
<dbReference type="GO" id="GO:0046872">
    <property type="term" value="F:metal ion binding"/>
    <property type="evidence" value="ECO:0007669"/>
    <property type="project" value="UniProtKB-KW"/>
</dbReference>
<reference evidence="8 9" key="1">
    <citation type="journal article" date="2013" name="Genome Biol.">
        <title>Genome of Acanthamoeba castellanii highlights extensive lateral gene transfer and early evolution of tyrosine kinase signaling.</title>
        <authorList>
            <person name="Clarke M."/>
            <person name="Lohan A.J."/>
            <person name="Liu B."/>
            <person name="Lagkouvardos I."/>
            <person name="Roy S."/>
            <person name="Zafar N."/>
            <person name="Bertelli C."/>
            <person name="Schilde C."/>
            <person name="Kianianmomeni A."/>
            <person name="Burglin T.R."/>
            <person name="Frech C."/>
            <person name="Turcotte B."/>
            <person name="Kopec K.O."/>
            <person name="Synnott J.M."/>
            <person name="Choo C."/>
            <person name="Paponov I."/>
            <person name="Finkler A."/>
            <person name="Soon Heng Tan C."/>
            <person name="Hutchins A.P."/>
            <person name="Weinmeier T."/>
            <person name="Rattei T."/>
            <person name="Chu J.S."/>
            <person name="Gimenez G."/>
            <person name="Irimia M."/>
            <person name="Rigden D.J."/>
            <person name="Fitzpatrick D.A."/>
            <person name="Lorenzo-Morales J."/>
            <person name="Bateman A."/>
            <person name="Chiu C.H."/>
            <person name="Tang P."/>
            <person name="Hegemann P."/>
            <person name="Fromm H."/>
            <person name="Raoult D."/>
            <person name="Greub G."/>
            <person name="Miranda-Saavedra D."/>
            <person name="Chen N."/>
            <person name="Nash P."/>
            <person name="Ginger M.L."/>
            <person name="Horn M."/>
            <person name="Schaap P."/>
            <person name="Caler L."/>
            <person name="Loftus B."/>
        </authorList>
    </citation>
    <scope>NUCLEOTIDE SEQUENCE [LARGE SCALE GENOMIC DNA]</scope>
    <source>
        <strain evidence="8 9">Neff</strain>
    </source>
</reference>
<dbReference type="InterPro" id="IPR029035">
    <property type="entry name" value="DHS-like_NAD/FAD-binding_dom"/>
</dbReference>
<evidence type="ECO:0000256" key="5">
    <source>
        <dbReference type="ARBA" id="ARBA00023027"/>
    </source>
</evidence>
<name>L8GYU1_ACACF</name>
<evidence type="ECO:0000313" key="8">
    <source>
        <dbReference type="EMBL" id="ELR17703.1"/>
    </source>
</evidence>
<evidence type="ECO:0000256" key="1">
    <source>
        <dbReference type="ARBA" id="ARBA00006988"/>
    </source>
</evidence>
<protein>
    <submittedName>
        <fullName evidence="8">NADdependent deacetylase sirtuin 2, putative</fullName>
    </submittedName>
</protein>
<evidence type="ECO:0000259" key="7">
    <source>
        <dbReference type="PROSITE" id="PS50305"/>
    </source>
</evidence>
<evidence type="ECO:0000256" key="6">
    <source>
        <dbReference type="PROSITE-ProRule" id="PRU00236"/>
    </source>
</evidence>